<protein>
    <recommendedName>
        <fullName evidence="3">DUF3168 domain-containing protein</fullName>
    </recommendedName>
</protein>
<dbReference type="KEGG" id="psw:LK03_13395"/>
<name>A0A089WUK3_9PSED</name>
<dbReference type="AlphaFoldDB" id="A0A089WUK3"/>
<evidence type="ECO:0000313" key="1">
    <source>
        <dbReference type="EMBL" id="AIR90227.1"/>
    </source>
</evidence>
<dbReference type="InterPro" id="IPR021508">
    <property type="entry name" value="Gp17-like"/>
</dbReference>
<gene>
    <name evidence="1" type="ORF">LK03_13395</name>
</gene>
<dbReference type="Pfam" id="PF11367">
    <property type="entry name" value="Tail_completion_gp17"/>
    <property type="match status" value="1"/>
</dbReference>
<dbReference type="STRING" id="157783.LK03_13395"/>
<dbReference type="eggNOG" id="ENOG5032UGB">
    <property type="taxonomic scope" value="Bacteria"/>
</dbReference>
<dbReference type="Proteomes" id="UP000029493">
    <property type="component" value="Chromosome"/>
</dbReference>
<proteinExistence type="predicted"/>
<accession>A0A089WUK3</accession>
<evidence type="ECO:0008006" key="3">
    <source>
        <dbReference type="Google" id="ProtNLM"/>
    </source>
</evidence>
<keyword evidence="2" id="KW-1185">Reference proteome</keyword>
<dbReference type="EMBL" id="CP009455">
    <property type="protein sequence ID" value="AIR90227.1"/>
    <property type="molecule type" value="Genomic_DNA"/>
</dbReference>
<sequence length="122" mass="13441">MTPPIVQACLQSPAVTALLGSGTDMRLYSFGEAEQGVTKPYAVWQVVNGSPENYLAGRPDADGITLQVDIYATTGQKARQVRDAMRDAIELEAYITRWGAEGRDPATNNFRASFDVDWWVSR</sequence>
<reference evidence="1 2" key="1">
    <citation type="submission" date="2014-09" db="EMBL/GenBank/DDBJ databases">
        <authorList>
            <person name="Chan K.-G."/>
        </authorList>
    </citation>
    <scope>NUCLEOTIDE SEQUENCE [LARGE SCALE GENOMIC DNA]</scope>
    <source>
        <strain evidence="1 2">ND07</strain>
    </source>
</reference>
<dbReference type="RefSeq" id="WP_038412838.1">
    <property type="nucleotide sequence ID" value="NZ_CP009455.1"/>
</dbReference>
<organism evidence="1 2">
    <name type="scientific">Pseudomonas cremoricolorata</name>
    <dbReference type="NCBI Taxonomy" id="157783"/>
    <lineage>
        <taxon>Bacteria</taxon>
        <taxon>Pseudomonadati</taxon>
        <taxon>Pseudomonadota</taxon>
        <taxon>Gammaproteobacteria</taxon>
        <taxon>Pseudomonadales</taxon>
        <taxon>Pseudomonadaceae</taxon>
        <taxon>Pseudomonas</taxon>
    </lineage>
</organism>
<evidence type="ECO:0000313" key="2">
    <source>
        <dbReference type="Proteomes" id="UP000029493"/>
    </source>
</evidence>
<dbReference type="OrthoDB" id="5739856at2"/>